<dbReference type="KEGG" id="ppho:CTZ24_16790"/>
<gene>
    <name evidence="3" type="ORF">CTZ24_16790</name>
    <name evidence="2" type="ORF">Q3404_20105</name>
</gene>
<dbReference type="EMBL" id="JAUOOM010000022">
    <property type="protein sequence ID" value="MDO6408878.1"/>
    <property type="molecule type" value="Genomic_DNA"/>
</dbReference>
<dbReference type="GO" id="GO:0016757">
    <property type="term" value="F:glycosyltransferase activity"/>
    <property type="evidence" value="ECO:0007669"/>
    <property type="project" value="UniProtKB-KW"/>
</dbReference>
<dbReference type="PANTHER" id="PTHR43179">
    <property type="entry name" value="RHAMNOSYLTRANSFERASE WBBL"/>
    <property type="match status" value="1"/>
</dbReference>
<dbReference type="RefSeq" id="WP_208724120.1">
    <property type="nucleotide sequence ID" value="NZ_CP024636.1"/>
</dbReference>
<sequence length="1142" mass="128228">MMTTIQDENFPYFIIAPDYRDSSAGVQVMHRLCHLLNESGRRAWMVNCKVNPEWNTPAVTGKELRDYRLRGGLFIAVYPEVVSGNPHQAPVVVRYMLNRESAINGNTLQDKVGDLFYWYRPEFAAKHHHANILNIECYDLDLFCDEQRKRNRDVLYLNRVPESAVDFASLPADIQILSMRNPLSLPQLAEILKTTRTLYTYESSGTGLLAVLCGCPVVALTARGYEQHAVTPATINDLNGLGYCWDDKPGTLERVRSNIGEMHDVLLERRKQTASQLDHLVSSSQQAAREFQQTVWEGRLENWLVNRSLTPALKSKLQFTQMPRLLITIFDDAEHPDRLSLTLDTLAERPAYVAVVIVSSRQDAARQGVEVVALTHWRGWLARQVAEDTFDWLQCIPAGGFYSAECWPGLAHFLASQTQVQAVYADELWLDANGEPVPHLKPQWDWDLFSNAPEIYLKRCLLARSAFAQWLDTAHLTQALDVSVLQQLYLHAGVMAIRHYPDLICILPQPQVHTEESDEAAQALNALTIQRGYPTASVEVQPGLPMRVVYHHRAQPLVSLILLAGNKLAALERAITSLLQYNAWANTELLVINHQHSDSTINTWLEGLASIDPARIRVINLTVGWQPVILRNRASQHAKGEFLCFIEPHLIFFSDNWLSALMNHAQRQEVAVVGPKLIHTEQHILSAGIIGGYRGLAGHIGKGERWDSMIAAGFLQSDRYSRLLDGQCLVVRQTCWHEMKGLDESYGDIALAEIDFFLKVAQAGYLSIWTPHSVVATDADARGFNPSSVEASHLQQQWGRSLFCDPGYHPSHSLYGEPFTVDESVKQMWPAFTQANIPRVVWVQGDKGMPASAYLGEILSAMAQQQQIALLTYDALAPWVLVRLQPDMLIISAEVGERQLGHLKSITTMTGCQTYCLPEAGINQQAVQGLLHADWLAGWLVRNEELKLWLQKRKQTVYSLPSLVVMPKLQLGVAPRGTKLRVLCDTLQLSDADKRFFAPVINETAGFIDWVIRGDVPAGWFAGVSEIHRTHSVLVNADDIISLQVNLAVLFRLNNDENRFKDNLPLLHYQAASLPVLCSEHIALAHGGSVAAVRNKDNVWITRLREWHQNVESAVVSPVTRENQSTTNTLATFWQQAGVDLH</sequence>
<dbReference type="SUPFAM" id="SSF53448">
    <property type="entry name" value="Nucleotide-diphospho-sugar transferases"/>
    <property type="match status" value="1"/>
</dbReference>
<dbReference type="AlphaFoldDB" id="A0AAP9H823"/>
<dbReference type="Gene3D" id="3.90.550.10">
    <property type="entry name" value="Spore Coat Polysaccharide Biosynthesis Protein SpsA, Chain A"/>
    <property type="match status" value="1"/>
</dbReference>
<evidence type="ECO:0000313" key="4">
    <source>
        <dbReference type="Proteomes" id="UP000424872"/>
    </source>
</evidence>
<keyword evidence="5" id="KW-1185">Reference proteome</keyword>
<keyword evidence="2" id="KW-0328">Glycosyltransferase</keyword>
<dbReference type="Proteomes" id="UP001171299">
    <property type="component" value="Unassembled WGS sequence"/>
</dbReference>
<reference evidence="3" key="2">
    <citation type="journal article" date="2020" name="Environ. Microbiol.">
        <title>The extreme plant-growth-promoting properties of Pantoea phytobeneficialis MSR2 revealed by functional and genomic analysis.</title>
        <authorList>
            <person name="Nascimento F.X."/>
            <person name="Hernandez A.G."/>
            <person name="Glick B.R."/>
            <person name="Rossi M.J."/>
        </authorList>
    </citation>
    <scope>NUCLEOTIDE SEQUENCE</scope>
    <source>
        <strain evidence="3">MSR2</strain>
    </source>
</reference>
<protein>
    <submittedName>
        <fullName evidence="2">Glycosyltransferase</fullName>
        <ecNumber evidence="2">2.4.-.-</ecNumber>
    </submittedName>
</protein>
<dbReference type="Pfam" id="PF00535">
    <property type="entry name" value="Glycos_transf_2"/>
    <property type="match status" value="1"/>
</dbReference>
<evidence type="ECO:0000259" key="1">
    <source>
        <dbReference type="Pfam" id="PF00535"/>
    </source>
</evidence>
<dbReference type="InterPro" id="IPR001173">
    <property type="entry name" value="Glyco_trans_2-like"/>
</dbReference>
<dbReference type="EC" id="2.4.-.-" evidence="2"/>
<keyword evidence="2" id="KW-0808">Transferase</keyword>
<organism evidence="3 4">
    <name type="scientific">Pantoea phytobeneficialis</name>
    <dbReference type="NCBI Taxonomy" id="2052056"/>
    <lineage>
        <taxon>Bacteria</taxon>
        <taxon>Pseudomonadati</taxon>
        <taxon>Pseudomonadota</taxon>
        <taxon>Gammaproteobacteria</taxon>
        <taxon>Enterobacterales</taxon>
        <taxon>Erwiniaceae</taxon>
        <taxon>Pantoea</taxon>
    </lineage>
</organism>
<proteinExistence type="predicted"/>
<dbReference type="CDD" id="cd00761">
    <property type="entry name" value="Glyco_tranf_GTA_type"/>
    <property type="match status" value="1"/>
</dbReference>
<evidence type="ECO:0000313" key="5">
    <source>
        <dbReference type="Proteomes" id="UP001171299"/>
    </source>
</evidence>
<dbReference type="EMBL" id="CP024636">
    <property type="protein sequence ID" value="QGR07989.1"/>
    <property type="molecule type" value="Genomic_DNA"/>
</dbReference>
<dbReference type="Proteomes" id="UP000424872">
    <property type="component" value="Chromosome"/>
</dbReference>
<reference evidence="2" key="3">
    <citation type="submission" date="2023-07" db="EMBL/GenBank/DDBJ databases">
        <title>The extreme plant-growth-promoting properties of Pantoea phytobeneficialis PF55 revealed by functional and genomic analysis.</title>
        <authorList>
            <person name="Nascimento F.X."/>
            <person name="Marcio R.J."/>
        </authorList>
    </citation>
    <scope>NUCLEOTIDE SEQUENCE</scope>
    <source>
        <strain evidence="2">PF55</strain>
    </source>
</reference>
<evidence type="ECO:0000313" key="3">
    <source>
        <dbReference type="EMBL" id="QGR07989.1"/>
    </source>
</evidence>
<feature type="domain" description="Glycosyltransferase 2-like" evidence="1">
    <location>
        <begin position="559"/>
        <end position="680"/>
    </location>
</feature>
<dbReference type="PANTHER" id="PTHR43179:SF7">
    <property type="entry name" value="RHAMNOSYLTRANSFERASE WBBL"/>
    <property type="match status" value="1"/>
</dbReference>
<reference evidence="4" key="1">
    <citation type="submission" date="2017-11" db="EMBL/GenBank/DDBJ databases">
        <title>Genome sequence of Pantoea sp. MSR2.</title>
        <authorList>
            <person name="Nascimento F.X."/>
        </authorList>
    </citation>
    <scope>NUCLEOTIDE SEQUENCE [LARGE SCALE GENOMIC DNA]</scope>
    <source>
        <strain evidence="4">MSR2</strain>
    </source>
</reference>
<evidence type="ECO:0000313" key="2">
    <source>
        <dbReference type="EMBL" id="MDO6408878.1"/>
    </source>
</evidence>
<dbReference type="InterPro" id="IPR029044">
    <property type="entry name" value="Nucleotide-diphossugar_trans"/>
</dbReference>
<name>A0AAP9H823_9GAMM</name>
<accession>A0AAP9H823</accession>